<feature type="domain" description="Cadherin" evidence="2">
    <location>
        <begin position="45"/>
        <end position="143"/>
    </location>
</feature>
<proteinExistence type="predicted"/>
<reference evidence="4" key="1">
    <citation type="submission" date="2015-08" db="EMBL/GenBank/DDBJ databases">
        <title>Vibrio galatheae sp. nov., a novel member of the Vibrionaceae family isolated from the Solomon Islands.</title>
        <authorList>
            <person name="Giubergia S."/>
            <person name="Machado H."/>
            <person name="Mateiu R.V."/>
            <person name="Gram L."/>
        </authorList>
    </citation>
    <scope>NUCLEOTIDE SEQUENCE [LARGE SCALE GENOMIC DNA]</scope>
    <source>
        <strain evidence="4">DSM 19134</strain>
    </source>
</reference>
<dbReference type="GO" id="GO:0005509">
    <property type="term" value="F:calcium ion binding"/>
    <property type="evidence" value="ECO:0007669"/>
    <property type="project" value="InterPro"/>
</dbReference>
<dbReference type="GO" id="GO:0007156">
    <property type="term" value="P:homophilic cell adhesion via plasma membrane adhesion molecules"/>
    <property type="evidence" value="ECO:0007669"/>
    <property type="project" value="InterPro"/>
</dbReference>
<dbReference type="InterPro" id="IPR002126">
    <property type="entry name" value="Cadherin-like_dom"/>
</dbReference>
<protein>
    <recommendedName>
        <fullName evidence="2">Cadherin domain-containing protein</fullName>
    </recommendedName>
</protein>
<evidence type="ECO:0000313" key="3">
    <source>
        <dbReference type="EMBL" id="KOO03368.1"/>
    </source>
</evidence>
<dbReference type="Gene3D" id="2.60.40.60">
    <property type="entry name" value="Cadherins"/>
    <property type="match status" value="1"/>
</dbReference>
<comment type="caution">
    <text evidence="3">The sequence shown here is derived from an EMBL/GenBank/DDBJ whole genome shotgun (WGS) entry which is preliminary data.</text>
</comment>
<dbReference type="STRING" id="171383.AKJ31_22210"/>
<gene>
    <name evidence="3" type="ORF">AKJ31_22210</name>
</gene>
<accession>A0A0M0HNY9</accession>
<dbReference type="PROSITE" id="PS50268">
    <property type="entry name" value="CADHERIN_2"/>
    <property type="match status" value="1"/>
</dbReference>
<feature type="region of interest" description="Disordered" evidence="1">
    <location>
        <begin position="145"/>
        <end position="166"/>
    </location>
</feature>
<evidence type="ECO:0000313" key="4">
    <source>
        <dbReference type="Proteomes" id="UP000037530"/>
    </source>
</evidence>
<dbReference type="AlphaFoldDB" id="A0A0M0HNY9"/>
<feature type="non-terminal residue" evidence="3">
    <location>
        <position position="1"/>
    </location>
</feature>
<feature type="non-terminal residue" evidence="3">
    <location>
        <position position="166"/>
    </location>
</feature>
<evidence type="ECO:0000259" key="2">
    <source>
        <dbReference type="PROSITE" id="PS50268"/>
    </source>
</evidence>
<dbReference type="Proteomes" id="UP000037530">
    <property type="component" value="Unassembled WGS sequence"/>
</dbReference>
<organism evidence="3 4">
    <name type="scientific">Vibrio hepatarius</name>
    <dbReference type="NCBI Taxonomy" id="171383"/>
    <lineage>
        <taxon>Bacteria</taxon>
        <taxon>Pseudomonadati</taxon>
        <taxon>Pseudomonadota</taxon>
        <taxon>Gammaproteobacteria</taxon>
        <taxon>Vibrionales</taxon>
        <taxon>Vibrionaceae</taxon>
        <taxon>Vibrio</taxon>
        <taxon>Vibrio oreintalis group</taxon>
    </lineage>
</organism>
<dbReference type="GO" id="GO:0016020">
    <property type="term" value="C:membrane"/>
    <property type="evidence" value="ECO:0007669"/>
    <property type="project" value="InterPro"/>
</dbReference>
<sequence>LVNVSVSVDEPTVCGTPDDPASASIAVTDVNEAPTVALSNVSQGLSEDTDTTSSVKVADITVSDDALGTNELTLSGADADKFEIVDNNGSYELHLKAGETLDHETNGQLDVSVSVDDATVGGTPDDTASASIAVTDVNEAPTVALSNVSQGLSEDTDTTSSVKVAD</sequence>
<dbReference type="EMBL" id="LHPI01000062">
    <property type="protein sequence ID" value="KOO03368.1"/>
    <property type="molecule type" value="Genomic_DNA"/>
</dbReference>
<dbReference type="RefSeq" id="WP_211263074.1">
    <property type="nucleotide sequence ID" value="NZ_LHPI01000062.1"/>
</dbReference>
<evidence type="ECO:0000256" key="1">
    <source>
        <dbReference type="SAM" id="MobiDB-lite"/>
    </source>
</evidence>
<name>A0A0M0HNY9_9VIBR</name>
<keyword evidence="4" id="KW-1185">Reference proteome</keyword>